<evidence type="ECO:0000313" key="3">
    <source>
        <dbReference type="Proteomes" id="UP000198741"/>
    </source>
</evidence>
<keyword evidence="1" id="KW-0472">Membrane</keyword>
<protein>
    <submittedName>
        <fullName evidence="2">Uncharacterized protein</fullName>
    </submittedName>
</protein>
<dbReference type="STRING" id="1090615.SAMN04515671_4472"/>
<dbReference type="EMBL" id="LT629710">
    <property type="protein sequence ID" value="SDP49147.1"/>
    <property type="molecule type" value="Genomic_DNA"/>
</dbReference>
<dbReference type="OrthoDB" id="5193416at2"/>
<keyword evidence="1" id="KW-1133">Transmembrane helix</keyword>
<name>A0A1H0T505_9ACTN</name>
<keyword evidence="1" id="KW-0812">Transmembrane</keyword>
<keyword evidence="3" id="KW-1185">Reference proteome</keyword>
<sequence length="76" mass="8105">MNILQTVLVYVGGPLAVYGVIALLTLVPSRVKSRPKYRPGSTWDYPDQFWAGDYPVAPADPALVGAGTEGGARGTW</sequence>
<evidence type="ECO:0000313" key="2">
    <source>
        <dbReference type="EMBL" id="SDP49147.1"/>
    </source>
</evidence>
<dbReference type="RefSeq" id="WP_090480671.1">
    <property type="nucleotide sequence ID" value="NZ_LT629710.1"/>
</dbReference>
<accession>A0A1H0T505</accession>
<feature type="transmembrane region" description="Helical" evidence="1">
    <location>
        <begin position="6"/>
        <end position="27"/>
    </location>
</feature>
<dbReference type="Proteomes" id="UP000198741">
    <property type="component" value="Chromosome I"/>
</dbReference>
<evidence type="ECO:0000256" key="1">
    <source>
        <dbReference type="SAM" id="Phobius"/>
    </source>
</evidence>
<organism evidence="2 3">
    <name type="scientific">Nakamurella panacisegetis</name>
    <dbReference type="NCBI Taxonomy" id="1090615"/>
    <lineage>
        <taxon>Bacteria</taxon>
        <taxon>Bacillati</taxon>
        <taxon>Actinomycetota</taxon>
        <taxon>Actinomycetes</taxon>
        <taxon>Nakamurellales</taxon>
        <taxon>Nakamurellaceae</taxon>
        <taxon>Nakamurella</taxon>
    </lineage>
</organism>
<gene>
    <name evidence="2" type="ORF">SAMN04515671_4472</name>
</gene>
<dbReference type="AlphaFoldDB" id="A0A1H0T505"/>
<reference evidence="2 3" key="1">
    <citation type="submission" date="2016-10" db="EMBL/GenBank/DDBJ databases">
        <authorList>
            <person name="de Groot N.N."/>
        </authorList>
    </citation>
    <scope>NUCLEOTIDE SEQUENCE [LARGE SCALE GENOMIC DNA]</scope>
    <source>
        <strain evidence="3">P4-7,KCTC 19426,CECT 7604</strain>
    </source>
</reference>
<proteinExistence type="predicted"/>